<accession>A0A243W8B3</accession>
<name>A0A243W8B3_9BACT</name>
<gene>
    <name evidence="1" type="ORF">BXP70_22060</name>
</gene>
<comment type="caution">
    <text evidence="1">The sequence shown here is derived from an EMBL/GenBank/DDBJ whole genome shotgun (WGS) entry which is preliminary data.</text>
</comment>
<evidence type="ECO:0000313" key="2">
    <source>
        <dbReference type="Proteomes" id="UP000194873"/>
    </source>
</evidence>
<evidence type="ECO:0000313" key="1">
    <source>
        <dbReference type="EMBL" id="OUJ71173.1"/>
    </source>
</evidence>
<sequence length="114" mass="13397">MGERYKGVVAERISQTFPMKMQLQKFRLQRRYIWPWSPLVSIERHLLWKIVGVKSGSSRLPQERQMKGSESFPETIVYKAMIKYYSSYSVGASTIFDGVYTAVLFHWKQNCPIL</sequence>
<keyword evidence="2" id="KW-1185">Reference proteome</keyword>
<dbReference type="EMBL" id="MTSE01000017">
    <property type="protein sequence ID" value="OUJ71173.1"/>
    <property type="molecule type" value="Genomic_DNA"/>
</dbReference>
<protein>
    <submittedName>
        <fullName evidence="1">Uncharacterized protein</fullName>
    </submittedName>
</protein>
<dbReference type="AlphaFoldDB" id="A0A243W8B3"/>
<organism evidence="1 2">
    <name type="scientific">Hymenobacter crusticola</name>
    <dbReference type="NCBI Taxonomy" id="1770526"/>
    <lineage>
        <taxon>Bacteria</taxon>
        <taxon>Pseudomonadati</taxon>
        <taxon>Bacteroidota</taxon>
        <taxon>Cytophagia</taxon>
        <taxon>Cytophagales</taxon>
        <taxon>Hymenobacteraceae</taxon>
        <taxon>Hymenobacter</taxon>
    </lineage>
</organism>
<dbReference type="Proteomes" id="UP000194873">
    <property type="component" value="Unassembled WGS sequence"/>
</dbReference>
<reference evidence="1 2" key="1">
    <citation type="submission" date="2017-01" db="EMBL/GenBank/DDBJ databases">
        <title>A new Hymenobacter.</title>
        <authorList>
            <person name="Liang Y."/>
            <person name="Feng F."/>
        </authorList>
    </citation>
    <scope>NUCLEOTIDE SEQUENCE [LARGE SCALE GENOMIC DNA]</scope>
    <source>
        <strain evidence="1">MIMBbqt21</strain>
    </source>
</reference>
<proteinExistence type="predicted"/>